<dbReference type="InterPro" id="IPR001499">
    <property type="entry name" value="GPCR_STE3"/>
</dbReference>
<accession>A0A9P7GSM0</accession>
<evidence type="ECO:0000313" key="12">
    <source>
        <dbReference type="EMBL" id="KAG5652720.1"/>
    </source>
</evidence>
<feature type="transmembrane region" description="Helical" evidence="11">
    <location>
        <begin position="71"/>
        <end position="89"/>
    </location>
</feature>
<feature type="transmembrane region" description="Helical" evidence="11">
    <location>
        <begin position="30"/>
        <end position="51"/>
    </location>
</feature>
<dbReference type="GO" id="GO:0005886">
    <property type="term" value="C:plasma membrane"/>
    <property type="evidence" value="ECO:0007669"/>
    <property type="project" value="TreeGrafter"/>
</dbReference>
<evidence type="ECO:0000256" key="7">
    <source>
        <dbReference type="ARBA" id="ARBA00023136"/>
    </source>
</evidence>
<dbReference type="Pfam" id="PF02076">
    <property type="entry name" value="STE3"/>
    <property type="match status" value="1"/>
</dbReference>
<keyword evidence="8" id="KW-0675">Receptor</keyword>
<feature type="transmembrane region" description="Helical" evidence="11">
    <location>
        <begin position="6"/>
        <end position="23"/>
    </location>
</feature>
<evidence type="ECO:0000256" key="8">
    <source>
        <dbReference type="ARBA" id="ARBA00023170"/>
    </source>
</evidence>
<feature type="region of interest" description="Disordered" evidence="10">
    <location>
        <begin position="250"/>
        <end position="324"/>
    </location>
</feature>
<feature type="compositionally biased region" description="Low complexity" evidence="10">
    <location>
        <begin position="290"/>
        <end position="322"/>
    </location>
</feature>
<comment type="similarity">
    <text evidence="2">Belongs to the G-protein coupled receptor 4 family.</text>
</comment>
<feature type="region of interest" description="Disordered" evidence="10">
    <location>
        <begin position="360"/>
        <end position="492"/>
    </location>
</feature>
<proteinExistence type="inferred from homology"/>
<comment type="caution">
    <text evidence="12">The sequence shown here is derived from an EMBL/GenBank/DDBJ whole genome shotgun (WGS) entry which is preliminary data.</text>
</comment>
<keyword evidence="3" id="KW-0589">Pheromone response</keyword>
<dbReference type="GO" id="GO:0004932">
    <property type="term" value="F:mating-type factor pheromone receptor activity"/>
    <property type="evidence" value="ECO:0007669"/>
    <property type="project" value="InterPro"/>
</dbReference>
<evidence type="ECO:0008006" key="14">
    <source>
        <dbReference type="Google" id="ProtNLM"/>
    </source>
</evidence>
<dbReference type="AlphaFoldDB" id="A0A9P7GSM0"/>
<evidence type="ECO:0000256" key="1">
    <source>
        <dbReference type="ARBA" id="ARBA00004141"/>
    </source>
</evidence>
<feature type="transmembrane region" description="Helical" evidence="11">
    <location>
        <begin position="191"/>
        <end position="210"/>
    </location>
</feature>
<comment type="subcellular location">
    <subcellularLocation>
        <location evidence="1">Membrane</location>
        <topology evidence="1">Multi-pass membrane protein</topology>
    </subcellularLocation>
</comment>
<dbReference type="Proteomes" id="UP000717328">
    <property type="component" value="Unassembled WGS sequence"/>
</dbReference>
<keyword evidence="4 11" id="KW-0812">Transmembrane</keyword>
<organism evidence="12 13">
    <name type="scientific">Sphagnurus paluster</name>
    <dbReference type="NCBI Taxonomy" id="117069"/>
    <lineage>
        <taxon>Eukaryota</taxon>
        <taxon>Fungi</taxon>
        <taxon>Dikarya</taxon>
        <taxon>Basidiomycota</taxon>
        <taxon>Agaricomycotina</taxon>
        <taxon>Agaricomycetes</taxon>
        <taxon>Agaricomycetidae</taxon>
        <taxon>Agaricales</taxon>
        <taxon>Tricholomatineae</taxon>
        <taxon>Lyophyllaceae</taxon>
        <taxon>Sphagnurus</taxon>
    </lineage>
</organism>
<dbReference type="GO" id="GO:0000750">
    <property type="term" value="P:pheromone-dependent signal transduction involved in conjugation with cellular fusion"/>
    <property type="evidence" value="ECO:0007669"/>
    <property type="project" value="TreeGrafter"/>
</dbReference>
<dbReference type="OrthoDB" id="2874149at2759"/>
<sequence length="503" mass="54842">MRSDLIAISFTCAALLAIFIPVARVRCNVANLAIVAWLVGCNLVHGIDAVIWNDNADIRVPVWCDIVTKFLLGASVAISGAFICISARLELVSSGRPIPNDPRSQSRRIILEFVLCYIAPLVYMALHLVAQDHRFDLLENYGCSASVHPSGAAIALVWTPPLPWLSWASVHADIAAVKIVQSPDDINSFQLSWWGIPAVSMVYIFLSFILGEEARDAFRWICGTIVQISKWRPQWNPSVLLPTHVNKTETEMQSRSQLNTPRHRPQALDLRSGWDEMLDTDSKKSKKLWSPGRRSPSSLRTTSPIHSRTATPSPSPTAASPTVCGHDEAFMTSTLEYLGSPTAKSLGIIPPALVISPPPVHVSPRKANNSPIPPRSPLSPQQVPSDVASEISSVFDASWPQPPPSPPRLDNMSKYRSSARSTSPRAEPSSFGYPLCPSLTPPHKQSKPFHGSGISSVSEIPVLPQARHKRGPSVKSLKRTLSGEKSAHASSDAIYMTVVKEVA</sequence>
<evidence type="ECO:0000256" key="6">
    <source>
        <dbReference type="ARBA" id="ARBA00023040"/>
    </source>
</evidence>
<evidence type="ECO:0000313" key="13">
    <source>
        <dbReference type="Proteomes" id="UP000717328"/>
    </source>
</evidence>
<dbReference type="PRINTS" id="PR00899">
    <property type="entry name" value="GPCRSTE3"/>
</dbReference>
<keyword evidence="6" id="KW-0297">G-protein coupled receptor</keyword>
<evidence type="ECO:0000256" key="3">
    <source>
        <dbReference type="ARBA" id="ARBA00022507"/>
    </source>
</evidence>
<dbReference type="EMBL" id="JABCKI010000103">
    <property type="protein sequence ID" value="KAG5652720.1"/>
    <property type="molecule type" value="Genomic_DNA"/>
</dbReference>
<evidence type="ECO:0000256" key="2">
    <source>
        <dbReference type="ARBA" id="ARBA00011085"/>
    </source>
</evidence>
<dbReference type="PANTHER" id="PTHR28097">
    <property type="entry name" value="PHEROMONE A FACTOR RECEPTOR"/>
    <property type="match status" value="1"/>
</dbReference>
<name>A0A9P7GSM0_9AGAR</name>
<reference evidence="12" key="1">
    <citation type="submission" date="2021-02" db="EMBL/GenBank/DDBJ databases">
        <authorList>
            <person name="Nieuwenhuis M."/>
            <person name="Van De Peppel L.J.J."/>
        </authorList>
    </citation>
    <scope>NUCLEOTIDE SEQUENCE</scope>
    <source>
        <strain evidence="12">D49</strain>
    </source>
</reference>
<dbReference type="PANTHER" id="PTHR28097:SF1">
    <property type="entry name" value="PHEROMONE A FACTOR RECEPTOR"/>
    <property type="match status" value="1"/>
</dbReference>
<evidence type="ECO:0000256" key="10">
    <source>
        <dbReference type="SAM" id="MobiDB-lite"/>
    </source>
</evidence>
<evidence type="ECO:0000256" key="9">
    <source>
        <dbReference type="ARBA" id="ARBA00023224"/>
    </source>
</evidence>
<gene>
    <name evidence="12" type="ORF">H0H81_003971</name>
</gene>
<keyword evidence="5 11" id="KW-1133">Transmembrane helix</keyword>
<keyword evidence="13" id="KW-1185">Reference proteome</keyword>
<feature type="compositionally biased region" description="Basic residues" evidence="10">
    <location>
        <begin position="466"/>
        <end position="478"/>
    </location>
</feature>
<keyword evidence="9" id="KW-0807">Transducer</keyword>
<evidence type="ECO:0000256" key="4">
    <source>
        <dbReference type="ARBA" id="ARBA00022692"/>
    </source>
</evidence>
<reference evidence="12" key="2">
    <citation type="submission" date="2021-10" db="EMBL/GenBank/DDBJ databases">
        <title>Phylogenomics reveals ancestral predisposition of the termite-cultivated fungus Termitomyces towards a domesticated lifestyle.</title>
        <authorList>
            <person name="Auxier B."/>
            <person name="Grum-Grzhimaylo A."/>
            <person name="Cardenas M.E."/>
            <person name="Lodge J.D."/>
            <person name="Laessoe T."/>
            <person name="Pedersen O."/>
            <person name="Smith M.E."/>
            <person name="Kuyper T.W."/>
            <person name="Franco-Molano E.A."/>
            <person name="Baroni T.J."/>
            <person name="Aanen D.K."/>
        </authorList>
    </citation>
    <scope>NUCLEOTIDE SEQUENCE</scope>
    <source>
        <strain evidence="12">D49</strain>
    </source>
</reference>
<feature type="compositionally biased region" description="Polar residues" evidence="10">
    <location>
        <begin position="414"/>
        <end position="424"/>
    </location>
</feature>
<evidence type="ECO:0000256" key="5">
    <source>
        <dbReference type="ARBA" id="ARBA00022989"/>
    </source>
</evidence>
<evidence type="ECO:0000256" key="11">
    <source>
        <dbReference type="SAM" id="Phobius"/>
    </source>
</evidence>
<feature type="transmembrane region" description="Helical" evidence="11">
    <location>
        <begin position="109"/>
        <end position="130"/>
    </location>
</feature>
<keyword evidence="7 11" id="KW-0472">Membrane</keyword>
<protein>
    <recommendedName>
        <fullName evidence="14">Pheromone receptor</fullName>
    </recommendedName>
</protein>